<protein>
    <submittedName>
        <fullName evidence="1">Uncharacterized protein</fullName>
    </submittedName>
</protein>
<reference evidence="1 2" key="1">
    <citation type="submission" date="2016-11" db="EMBL/GenBank/DDBJ databases">
        <title>The macronuclear genome of Stentor coeruleus: a giant cell with tiny introns.</title>
        <authorList>
            <person name="Slabodnick M."/>
            <person name="Ruby J.G."/>
            <person name="Reiff S.B."/>
            <person name="Swart E.C."/>
            <person name="Gosai S."/>
            <person name="Prabakaran S."/>
            <person name="Witkowska E."/>
            <person name="Larue G.E."/>
            <person name="Fisher S."/>
            <person name="Freeman R.M."/>
            <person name="Gunawardena J."/>
            <person name="Chu W."/>
            <person name="Stover N.A."/>
            <person name="Gregory B.D."/>
            <person name="Nowacki M."/>
            <person name="Derisi J."/>
            <person name="Roy S.W."/>
            <person name="Marshall W.F."/>
            <person name="Sood P."/>
        </authorList>
    </citation>
    <scope>NUCLEOTIDE SEQUENCE [LARGE SCALE GENOMIC DNA]</scope>
    <source>
        <strain evidence="1">WM001</strain>
    </source>
</reference>
<dbReference type="AlphaFoldDB" id="A0A1R2CKF8"/>
<name>A0A1R2CKF8_9CILI</name>
<dbReference type="OrthoDB" id="322944at2759"/>
<proteinExistence type="predicted"/>
<keyword evidence="2" id="KW-1185">Reference proteome</keyword>
<accession>A0A1R2CKF8</accession>
<comment type="caution">
    <text evidence="1">The sequence shown here is derived from an EMBL/GenBank/DDBJ whole genome shotgun (WGS) entry which is preliminary data.</text>
</comment>
<evidence type="ECO:0000313" key="1">
    <source>
        <dbReference type="EMBL" id="OMJ89513.1"/>
    </source>
</evidence>
<evidence type="ECO:0000313" key="2">
    <source>
        <dbReference type="Proteomes" id="UP000187209"/>
    </source>
</evidence>
<dbReference type="Proteomes" id="UP000187209">
    <property type="component" value="Unassembled WGS sequence"/>
</dbReference>
<sequence length="305" mass="35426">MENLLIEIEILSRPCSSYRGGSKWLVNREAIPPPQHPITSDKTNVKIYRKSCNLLDYYPISGLVKRLEIKRNPSLFNCILRLWKLINPLSLKAISKEIHELVLETLYKMHPQSLKIPDLAYKNLKFDSEIDFSKKLGLTFAEFYDAIFESCDSLAKSILVNEYCRIIQHCISITIDSPAFVSMNLYNKRHLKESQRLSFYPWMQKMIRSLTPVRTSELQLPEILKKILHPNENIIKTQKLLQRNTNNETSSLERFSKLIGVKKKLKSPIRAVTPRLVNAREIEGRLNSRFKGLKTPSLSPIKLLY</sequence>
<gene>
    <name evidence="1" type="ORF">SteCoe_8311</name>
</gene>
<dbReference type="EMBL" id="MPUH01000124">
    <property type="protein sequence ID" value="OMJ89513.1"/>
    <property type="molecule type" value="Genomic_DNA"/>
</dbReference>
<organism evidence="1 2">
    <name type="scientific">Stentor coeruleus</name>
    <dbReference type="NCBI Taxonomy" id="5963"/>
    <lineage>
        <taxon>Eukaryota</taxon>
        <taxon>Sar</taxon>
        <taxon>Alveolata</taxon>
        <taxon>Ciliophora</taxon>
        <taxon>Postciliodesmatophora</taxon>
        <taxon>Heterotrichea</taxon>
        <taxon>Heterotrichida</taxon>
        <taxon>Stentoridae</taxon>
        <taxon>Stentor</taxon>
    </lineage>
</organism>